<dbReference type="InterPro" id="IPR045055">
    <property type="entry name" value="DNA2/NAM7-like"/>
</dbReference>
<dbReference type="eggNOG" id="KOG1801">
    <property type="taxonomic scope" value="Eukaryota"/>
</dbReference>
<organism evidence="3">
    <name type="scientific">Caenorhabditis remanei</name>
    <name type="common">Caenorhabditis vulgaris</name>
    <dbReference type="NCBI Taxonomy" id="31234"/>
    <lineage>
        <taxon>Eukaryota</taxon>
        <taxon>Metazoa</taxon>
        <taxon>Ecdysozoa</taxon>
        <taxon>Nematoda</taxon>
        <taxon>Chromadorea</taxon>
        <taxon>Rhabditida</taxon>
        <taxon>Rhabditina</taxon>
        <taxon>Rhabditomorpha</taxon>
        <taxon>Rhabditoidea</taxon>
        <taxon>Rhabditidae</taxon>
        <taxon>Peloderinae</taxon>
        <taxon>Caenorhabditis</taxon>
    </lineage>
</organism>
<dbReference type="EMBL" id="DS268641">
    <property type="protein sequence ID" value="EFO96480.1"/>
    <property type="molecule type" value="Genomic_DNA"/>
</dbReference>
<dbReference type="GO" id="GO:0035194">
    <property type="term" value="P:regulatory ncRNA-mediated post-transcriptional gene silencing"/>
    <property type="evidence" value="ECO:0007669"/>
    <property type="project" value="TreeGrafter"/>
</dbReference>
<dbReference type="InterPro" id="IPR041679">
    <property type="entry name" value="DNA2/NAM7-like_C"/>
</dbReference>
<dbReference type="SUPFAM" id="SSF52540">
    <property type="entry name" value="P-loop containing nucleoside triphosphate hydrolases"/>
    <property type="match status" value="1"/>
</dbReference>
<protein>
    <recommendedName>
        <fullName evidence="1">DNA2/NAM7 helicase-like C-terminal domain-containing protein</fullName>
    </recommendedName>
</protein>
<proteinExistence type="predicted"/>
<evidence type="ECO:0000313" key="2">
    <source>
        <dbReference type="EMBL" id="EFO96480.1"/>
    </source>
</evidence>
<dbReference type="HOGENOM" id="CLU_330458_0_0_1"/>
<dbReference type="GO" id="GO:0005829">
    <property type="term" value="C:cytosol"/>
    <property type="evidence" value="ECO:0007669"/>
    <property type="project" value="TreeGrafter"/>
</dbReference>
<dbReference type="GO" id="GO:0043186">
    <property type="term" value="C:P granule"/>
    <property type="evidence" value="ECO:0007669"/>
    <property type="project" value="TreeGrafter"/>
</dbReference>
<dbReference type="STRING" id="31234.E3NFR3"/>
<feature type="domain" description="DNA2/NAM7 helicase-like C-terminal" evidence="1">
    <location>
        <begin position="796"/>
        <end position="944"/>
    </location>
</feature>
<dbReference type="PANTHER" id="PTHR10887">
    <property type="entry name" value="DNA2/NAM7 HELICASE FAMILY"/>
    <property type="match status" value="1"/>
</dbReference>
<dbReference type="Pfam" id="PF13087">
    <property type="entry name" value="AAA_12"/>
    <property type="match status" value="1"/>
</dbReference>
<evidence type="ECO:0000313" key="3">
    <source>
        <dbReference type="Proteomes" id="UP000008281"/>
    </source>
</evidence>
<dbReference type="PANTHER" id="PTHR10887:SF322">
    <property type="entry name" value="HELICASE MOV-10"/>
    <property type="match status" value="1"/>
</dbReference>
<gene>
    <name evidence="2" type="ORF">CRE_20977</name>
</gene>
<evidence type="ECO:0000259" key="1">
    <source>
        <dbReference type="Pfam" id="PF13087"/>
    </source>
</evidence>
<accession>E3NFR3</accession>
<dbReference type="InParanoid" id="E3NFR3"/>
<keyword evidence="3" id="KW-1185">Reference proteome</keyword>
<sequence>MTANIFDDPLKKLGKQFPCISDDPNNLDNVIKFRAKCGHPLQKQDTLNYRPKKRFSAYENAAPMKFASKSVLEEKSCAAFALYVVVQSENNWFAAVPESILVPSEPLRALKKVQLQHGSIDILNRTFVNNNNETLECSHLNRLLVGDRIQVFDVVETKIKDDWIATVKEYAVIERTFTYSSAVAVKKRGGEGVHTVYPIDSKLAQILPGAPFSSNLCRYLGVETLPDCFYIGSVHWFVPYTKVFRFPLGTTNEYDDPQFISALTDIITPFTDSEDYAPSTPALKVVSCLKGSMRMFEQMLEDNVQTGILWKSVLTCEIIANNTQRCNDSRYLRFRVEEKEKTSDNLLFLTLSTSAVMPPNHWKTNDSVRMAGAGHKNPVYGRVEQFYNDGTSQKNLLVVGVRDFCGVDATGEGFTSKQGFKAIANVAVGRFIVLDQVTTSLYDPLFAESFENVHLLQETLDTELCRSFRTDWARPDDQQVNENFIHVEAQEHPEAAPDLAPDPTIAEVEYDINASREAFKKRLGFDPKPEQYEFLQCTMACSTEAFRGKTLFVNSAFGSAKTSTTVAATVTCASITPHKVFVLSAKKNHAVVSYCEKLPRDLPAGVKIVVLQSKHFLDGIRAVKTVYDFELLMSEEFRKFFSPLTRTDIKRLAHDAENAKKMAAMWRFVNSQRDIVEKPFRKDLTLVFNNVANPKFVSRVLRAEFYALYKPNIIIGTTQMVLEHFAQFHLSPALLCIDESGVMSAPEFLLLRRRFRHWISDALTILLGDREQLPPYNVISPLTKYLGVTINTLLANSDIPKIEFNWSFRCHPHVTHVLSSVFYQGRLLHGKDKSVDKYQQYGNIGGIHPFMPHQSEGIRFHPHVFRSMETATSFANLDEAEMILGAVNDLISWKGTPKDAKIVILSPYLPQVAYLTRRIDEIRLLKDRVTASTIRAYQGRQTEVSRKSFTFSLTFLCIQIVFISLTCSQFPQKRARSDANEENYKQSIDRALCLSAISRSTEFSMVFCHKVFVSYENIWKEVFDQVNHSAAALQPK</sequence>
<reference evidence="2" key="1">
    <citation type="submission" date="2007-07" db="EMBL/GenBank/DDBJ databases">
        <title>PCAP assembly of the Caenorhabditis remanei genome.</title>
        <authorList>
            <consortium name="The Caenorhabditis remanei Sequencing Consortium"/>
            <person name="Wilson R.K."/>
        </authorList>
    </citation>
    <scope>NUCLEOTIDE SEQUENCE [LARGE SCALE GENOMIC DNA]</scope>
    <source>
        <strain evidence="2">PB4641</strain>
    </source>
</reference>
<name>E3NFR3_CAERE</name>
<dbReference type="AlphaFoldDB" id="E3NFR3"/>
<dbReference type="Proteomes" id="UP000008281">
    <property type="component" value="Unassembled WGS sequence"/>
</dbReference>
<dbReference type="Gene3D" id="3.40.50.300">
    <property type="entry name" value="P-loop containing nucleotide triphosphate hydrolases"/>
    <property type="match status" value="2"/>
</dbReference>
<dbReference type="InterPro" id="IPR027417">
    <property type="entry name" value="P-loop_NTPase"/>
</dbReference>